<dbReference type="PANTHER" id="PTHR31315:SF15">
    <property type="entry name" value="E3 UBIQUITIN-PROTEIN LIGASE DA2"/>
    <property type="match status" value="1"/>
</dbReference>
<keyword evidence="1" id="KW-0175">Coiled coil</keyword>
<name>A0ABQ7Z2U1_BRANA</name>
<keyword evidence="4" id="KW-1185">Reference proteome</keyword>
<gene>
    <name evidence="3" type="ORF">HID58_071865</name>
</gene>
<reference evidence="3 4" key="1">
    <citation type="submission" date="2021-05" db="EMBL/GenBank/DDBJ databases">
        <title>Genome Assembly of Synthetic Allotetraploid Brassica napus Reveals Homoeologous Exchanges between Subgenomes.</title>
        <authorList>
            <person name="Davis J.T."/>
        </authorList>
    </citation>
    <scope>NUCLEOTIDE SEQUENCE [LARGE SCALE GENOMIC DNA]</scope>
    <source>
        <strain evidence="4">cv. Da-Ae</strain>
        <tissue evidence="3">Seedling</tissue>
    </source>
</reference>
<evidence type="ECO:0000313" key="4">
    <source>
        <dbReference type="Proteomes" id="UP000824890"/>
    </source>
</evidence>
<proteinExistence type="predicted"/>
<dbReference type="EMBL" id="JAGKQM010000016">
    <property type="protein sequence ID" value="KAH0874503.1"/>
    <property type="molecule type" value="Genomic_DNA"/>
</dbReference>
<dbReference type="Proteomes" id="UP000824890">
    <property type="component" value="Unassembled WGS sequence"/>
</dbReference>
<evidence type="ECO:0000313" key="3">
    <source>
        <dbReference type="EMBL" id="KAH0874503.1"/>
    </source>
</evidence>
<protein>
    <submittedName>
        <fullName evidence="3">Uncharacterized protein</fullName>
    </submittedName>
</protein>
<comment type="caution">
    <text evidence="3">The sequence shown here is derived from an EMBL/GenBank/DDBJ whole genome shotgun (WGS) entry which is preliminary data.</text>
</comment>
<feature type="region of interest" description="Disordered" evidence="2">
    <location>
        <begin position="175"/>
        <end position="196"/>
    </location>
</feature>
<organism evidence="3 4">
    <name type="scientific">Brassica napus</name>
    <name type="common">Rape</name>
    <dbReference type="NCBI Taxonomy" id="3708"/>
    <lineage>
        <taxon>Eukaryota</taxon>
        <taxon>Viridiplantae</taxon>
        <taxon>Streptophyta</taxon>
        <taxon>Embryophyta</taxon>
        <taxon>Tracheophyta</taxon>
        <taxon>Spermatophyta</taxon>
        <taxon>Magnoliopsida</taxon>
        <taxon>eudicotyledons</taxon>
        <taxon>Gunneridae</taxon>
        <taxon>Pentapetalae</taxon>
        <taxon>rosids</taxon>
        <taxon>malvids</taxon>
        <taxon>Brassicales</taxon>
        <taxon>Brassicaceae</taxon>
        <taxon>Brassiceae</taxon>
        <taxon>Brassica</taxon>
    </lineage>
</organism>
<evidence type="ECO:0000256" key="2">
    <source>
        <dbReference type="SAM" id="MobiDB-lite"/>
    </source>
</evidence>
<accession>A0ABQ7Z2U1</accession>
<dbReference type="PANTHER" id="PTHR31315">
    <property type="entry name" value="PROTEIN SIP5"/>
    <property type="match status" value="1"/>
</dbReference>
<evidence type="ECO:0000256" key="1">
    <source>
        <dbReference type="SAM" id="Coils"/>
    </source>
</evidence>
<sequence>MLELIEIGNKLVGRKRQVVAEKFGWIFYYCVFLNTVRCPFCKTPNYAVEYRGVKTKEEKGIEQVEEQRVIEAKIRMMENEKQDYEDKLQKRMESCSSSISAMTGEFEQCSASGRFCQNPSIEELMVIVHGRLLYILTWMQSTSGSEDMTPLRHMLPGNYDIYYNIEQETDDIDDHHHHNNHYHNSNEMGETGRNSSYVSSYMNGESFHNFPPPPPPRVIALESFAEQIMMAMAVPVSEVHATTTSAPAEVSWQ</sequence>
<feature type="coiled-coil region" evidence="1">
    <location>
        <begin position="67"/>
        <end position="94"/>
    </location>
</feature>
<dbReference type="InterPro" id="IPR039301">
    <property type="entry name" value="Sip5/DA2"/>
</dbReference>